<dbReference type="Proteomes" id="UP000255036">
    <property type="component" value="Unassembled WGS sequence"/>
</dbReference>
<dbReference type="InterPro" id="IPR026870">
    <property type="entry name" value="Zinc_ribbon_dom"/>
</dbReference>
<keyword evidence="1" id="KW-0175">Coiled coil</keyword>
<reference evidence="3 4" key="1">
    <citation type="submission" date="2018-07" db="EMBL/GenBank/DDBJ databases">
        <title>Anaerosacharophilus polymeroproducens gen. nov. sp. nov., an anaerobic bacterium isolated from salt field.</title>
        <authorList>
            <person name="Kim W."/>
            <person name="Yang S.-H."/>
            <person name="Oh J."/>
            <person name="Lee J.-H."/>
            <person name="Kwon K.K."/>
        </authorList>
    </citation>
    <scope>NUCLEOTIDE SEQUENCE [LARGE SCALE GENOMIC DNA]</scope>
    <source>
        <strain evidence="3 4">MCWD5</strain>
    </source>
</reference>
<dbReference type="Pfam" id="PF13240">
    <property type="entry name" value="Zn_Ribbon_1"/>
    <property type="match status" value="1"/>
</dbReference>
<gene>
    <name evidence="3" type="ORF">DWV06_12790</name>
</gene>
<feature type="domain" description="Zinc-ribbon" evidence="2">
    <location>
        <begin position="121"/>
        <end position="142"/>
    </location>
</feature>
<accession>A0A371ATE0</accession>
<keyword evidence="4" id="KW-1185">Reference proteome</keyword>
<comment type="caution">
    <text evidence="3">The sequence shown here is derived from an EMBL/GenBank/DDBJ whole genome shotgun (WGS) entry which is preliminary data.</text>
</comment>
<evidence type="ECO:0000313" key="4">
    <source>
        <dbReference type="Proteomes" id="UP000255036"/>
    </source>
</evidence>
<feature type="coiled-coil region" evidence="1">
    <location>
        <begin position="72"/>
        <end position="106"/>
    </location>
</feature>
<dbReference type="EMBL" id="QRCT01000045">
    <property type="protein sequence ID" value="RDU22818.1"/>
    <property type="molecule type" value="Genomic_DNA"/>
</dbReference>
<sequence>MNMAFLDKLNSFAKNVGEKTNDVIEINKMNLKITNEKASIAEKQKLIGKYYYNKYTLGESVDDEVLVFCKAIDDHKRIIRESEDVIQMIKDERETMKKESRETQENENTVYDVPYESGITCTNCGHTNNEGMKFCGQCGNKLE</sequence>
<organism evidence="3 4">
    <name type="scientific">Anaerosacchariphilus polymeriproducens</name>
    <dbReference type="NCBI Taxonomy" id="1812858"/>
    <lineage>
        <taxon>Bacteria</taxon>
        <taxon>Bacillati</taxon>
        <taxon>Bacillota</taxon>
        <taxon>Clostridia</taxon>
        <taxon>Lachnospirales</taxon>
        <taxon>Lachnospiraceae</taxon>
        <taxon>Anaerosacchariphilus</taxon>
    </lineage>
</organism>
<protein>
    <submittedName>
        <fullName evidence="3">Zinc ribbon domain-containing protein</fullName>
    </submittedName>
</protein>
<dbReference type="AlphaFoldDB" id="A0A371ATE0"/>
<evidence type="ECO:0000256" key="1">
    <source>
        <dbReference type="SAM" id="Coils"/>
    </source>
</evidence>
<evidence type="ECO:0000313" key="3">
    <source>
        <dbReference type="EMBL" id="RDU22818.1"/>
    </source>
</evidence>
<evidence type="ECO:0000259" key="2">
    <source>
        <dbReference type="Pfam" id="PF13240"/>
    </source>
</evidence>
<name>A0A371ATE0_9FIRM</name>
<proteinExistence type="predicted"/>